<feature type="region of interest" description="Disordered" evidence="5">
    <location>
        <begin position="475"/>
        <end position="527"/>
    </location>
</feature>
<evidence type="ECO:0000256" key="5">
    <source>
        <dbReference type="SAM" id="MobiDB-lite"/>
    </source>
</evidence>
<dbReference type="InterPro" id="IPR010613">
    <property type="entry name" value="PES"/>
</dbReference>
<feature type="domain" description="BRCT" evidence="6">
    <location>
        <begin position="365"/>
        <end position="467"/>
    </location>
</feature>
<sequence>MGRLKQKGKAGAAKAYMTRSTAIKKLQCSLADFRRLCILKGIFPREPRSRKKANKGSSAPTNFYYAKDIAYLAHEPVLRKLRDHKAFAKKLARALGRGEWSSAKSLEENKPVYRLDHIIKERYPTFVDAVRDIDDALCMIFLFASLPVDSKVSSTLTENCARLAAEWQLYVMHAHGLRKVFLSIKGVYYQAEVFDQTITWLVPYQFTQTIPPDVDVRVMLTFLELYQTLLGFVFFKLYTDAGLVYPPPLDTAKDDGAAGVGAFSLQETKDSRSATTAKSKVVEVDGKRVSSKDVRQTIKTITTAGPSDGPDVDMHAIDSSVANEEDEEFVEDTAEEDTDDAPSAPTFTTATLPTLKTLSALPQSTSSKLFASYTFWISRETSRPIFEFIVRAFGGRIGWPATSGSGSPVDEADDTITHVIIDRPVVQRTNESEEERERRRRRKHVQPQWIVDCVNAGKILLEDLYAQGKTLPPHLSPFGEHKDAYDPTVGIAGTEEDEEMEDEEIIEGEDDEDEEEEEAARPGKAALNAAAAAAEDATALRAAELAAEAAGVDFGTFEKETKKAHKKAKSAQAPKDDEAEQDMNKMMMSNKQRKLYERMKYGEKKRATERQELEQKKRAIEKEKKRRSKAS</sequence>
<keyword evidence="3 4" id="KW-0539">Nucleus</keyword>
<feature type="compositionally biased region" description="Basic and acidic residues" evidence="5">
    <location>
        <begin position="594"/>
        <end position="623"/>
    </location>
</feature>
<evidence type="ECO:0000313" key="7">
    <source>
        <dbReference type="EMBL" id="PIL32057.1"/>
    </source>
</evidence>
<dbReference type="SMART" id="SM00292">
    <property type="entry name" value="BRCT"/>
    <property type="match status" value="1"/>
</dbReference>
<dbReference type="InterPro" id="IPR001357">
    <property type="entry name" value="BRCT_dom"/>
</dbReference>
<evidence type="ECO:0000256" key="1">
    <source>
        <dbReference type="ARBA" id="ARBA00022517"/>
    </source>
</evidence>
<dbReference type="Proteomes" id="UP000230002">
    <property type="component" value="Unassembled WGS sequence"/>
</dbReference>
<dbReference type="OrthoDB" id="10264910at2759"/>
<dbReference type="GO" id="GO:0000463">
    <property type="term" value="P:maturation of LSU-rRNA from tricistronic rRNA transcript (SSU-rRNA, 5.8S rRNA, LSU-rRNA)"/>
    <property type="evidence" value="ECO:0007669"/>
    <property type="project" value="UniProtKB-UniRule"/>
</dbReference>
<reference evidence="7 8" key="1">
    <citation type="journal article" date="2015" name="Sci. Rep.">
        <title>Chromosome-level genome map provides insights into diverse defense mechanisms in the medicinal fungus Ganoderma sinense.</title>
        <authorList>
            <person name="Zhu Y."/>
            <person name="Xu J."/>
            <person name="Sun C."/>
            <person name="Zhou S."/>
            <person name="Xu H."/>
            <person name="Nelson D.R."/>
            <person name="Qian J."/>
            <person name="Song J."/>
            <person name="Luo H."/>
            <person name="Xiang L."/>
            <person name="Li Y."/>
            <person name="Xu Z."/>
            <person name="Ji A."/>
            <person name="Wang L."/>
            <person name="Lu S."/>
            <person name="Hayward A."/>
            <person name="Sun W."/>
            <person name="Li X."/>
            <person name="Schwartz D.C."/>
            <person name="Wang Y."/>
            <person name="Chen S."/>
        </authorList>
    </citation>
    <scope>NUCLEOTIDE SEQUENCE [LARGE SCALE GENOMIC DNA]</scope>
    <source>
        <strain evidence="7 8">ZZ0214-1</strain>
    </source>
</reference>
<dbReference type="GO" id="GO:0070545">
    <property type="term" value="C:PeBoW complex"/>
    <property type="evidence" value="ECO:0007669"/>
    <property type="project" value="TreeGrafter"/>
</dbReference>
<dbReference type="GO" id="GO:0000466">
    <property type="term" value="P:maturation of 5.8S rRNA from tricistronic rRNA transcript (SSU-rRNA, 5.8S rRNA, LSU-rRNA)"/>
    <property type="evidence" value="ECO:0007669"/>
    <property type="project" value="UniProtKB-UniRule"/>
</dbReference>
<proteinExistence type="inferred from homology"/>
<comment type="caution">
    <text evidence="7">The sequence shown here is derived from an EMBL/GenBank/DDBJ whole genome shotgun (WGS) entry which is preliminary data.</text>
</comment>
<dbReference type="SUPFAM" id="SSF52113">
    <property type="entry name" value="BRCT domain"/>
    <property type="match status" value="1"/>
</dbReference>
<dbReference type="STRING" id="1077348.A0A2G8SEC5"/>
<dbReference type="HAMAP" id="MF_03028">
    <property type="entry name" value="Pescadillo"/>
    <property type="match status" value="1"/>
</dbReference>
<feature type="region of interest" description="Disordered" evidence="5">
    <location>
        <begin position="424"/>
        <end position="444"/>
    </location>
</feature>
<dbReference type="AlphaFoldDB" id="A0A2G8SEC5"/>
<dbReference type="GO" id="GO:0043021">
    <property type="term" value="F:ribonucleoprotein complex binding"/>
    <property type="evidence" value="ECO:0007669"/>
    <property type="project" value="UniProtKB-UniRule"/>
</dbReference>
<keyword evidence="2 4" id="KW-0698">rRNA processing</keyword>
<dbReference type="Pfam" id="PF00533">
    <property type="entry name" value="BRCT"/>
    <property type="match status" value="1"/>
</dbReference>
<evidence type="ECO:0000256" key="3">
    <source>
        <dbReference type="ARBA" id="ARBA00023242"/>
    </source>
</evidence>
<dbReference type="CDD" id="cd17709">
    <property type="entry name" value="BRCT_pescadillo_like"/>
    <property type="match status" value="1"/>
</dbReference>
<protein>
    <recommendedName>
        <fullName evidence="4">Pescadillo homolog</fullName>
    </recommendedName>
    <alternativeName>
        <fullName evidence="4">Nucleolar protein 7 homolog</fullName>
    </alternativeName>
</protein>
<dbReference type="Gene3D" id="3.40.50.10190">
    <property type="entry name" value="BRCT domain"/>
    <property type="match status" value="1"/>
</dbReference>
<evidence type="ECO:0000259" key="6">
    <source>
        <dbReference type="PROSITE" id="PS50172"/>
    </source>
</evidence>
<evidence type="ECO:0000256" key="4">
    <source>
        <dbReference type="HAMAP-Rule" id="MF_03028"/>
    </source>
</evidence>
<evidence type="ECO:0000313" key="8">
    <source>
        <dbReference type="Proteomes" id="UP000230002"/>
    </source>
</evidence>
<organism evidence="7 8">
    <name type="scientific">Ganoderma sinense ZZ0214-1</name>
    <dbReference type="NCBI Taxonomy" id="1077348"/>
    <lineage>
        <taxon>Eukaryota</taxon>
        <taxon>Fungi</taxon>
        <taxon>Dikarya</taxon>
        <taxon>Basidiomycota</taxon>
        <taxon>Agaricomycotina</taxon>
        <taxon>Agaricomycetes</taxon>
        <taxon>Polyporales</taxon>
        <taxon>Polyporaceae</taxon>
        <taxon>Ganoderma</taxon>
    </lineage>
</organism>
<dbReference type="GO" id="GO:0003723">
    <property type="term" value="F:RNA binding"/>
    <property type="evidence" value="ECO:0007669"/>
    <property type="project" value="TreeGrafter"/>
</dbReference>
<comment type="function">
    <text evidence="4">Component of the NOP7 complex, which is required for maturation of the 25S and 5.8S ribosomal RNAs and formation of the 60S ribosome.</text>
</comment>
<dbReference type="InterPro" id="IPR036420">
    <property type="entry name" value="BRCT_dom_sf"/>
</dbReference>
<keyword evidence="1 4" id="KW-0690">Ribosome biogenesis</keyword>
<feature type="region of interest" description="Disordered" evidence="5">
    <location>
        <begin position="551"/>
        <end position="631"/>
    </location>
</feature>
<comment type="subunit">
    <text evidence="4">Component of the NOP7 complex, composed of ERB1, NOP7 and YTM1. Within the NOP7 complex ERB1 appears to interact directly with NOP7 and YTM1. The NOP7 complex also associates with the 66S pre-ribosome.</text>
</comment>
<dbReference type="PROSITE" id="PS50172">
    <property type="entry name" value="BRCT"/>
    <property type="match status" value="1"/>
</dbReference>
<dbReference type="PANTHER" id="PTHR12221">
    <property type="entry name" value="PESCADILLO - RELATED"/>
    <property type="match status" value="1"/>
</dbReference>
<dbReference type="Pfam" id="PF06732">
    <property type="entry name" value="Pescadillo_N"/>
    <property type="match status" value="1"/>
</dbReference>
<evidence type="ECO:0000256" key="2">
    <source>
        <dbReference type="ARBA" id="ARBA00022552"/>
    </source>
</evidence>
<keyword evidence="8" id="KW-1185">Reference proteome</keyword>
<dbReference type="GO" id="GO:0005654">
    <property type="term" value="C:nucleoplasm"/>
    <property type="evidence" value="ECO:0007669"/>
    <property type="project" value="UniProtKB-SubCell"/>
</dbReference>
<gene>
    <name evidence="4" type="primary">NOP7</name>
    <name evidence="7" type="ORF">GSI_06761</name>
</gene>
<comment type="similarity">
    <text evidence="4">Belongs to the pescadillo family.</text>
</comment>
<dbReference type="GO" id="GO:0030687">
    <property type="term" value="C:preribosome, large subunit precursor"/>
    <property type="evidence" value="ECO:0007669"/>
    <property type="project" value="UniProtKB-UniRule"/>
</dbReference>
<accession>A0A2G8SEC5</accession>
<feature type="compositionally biased region" description="Acidic residues" evidence="5">
    <location>
        <begin position="494"/>
        <end position="518"/>
    </location>
</feature>
<name>A0A2G8SEC5_9APHY</name>
<comment type="subcellular location">
    <subcellularLocation>
        <location evidence="4">Nucleus</location>
        <location evidence="4">Nucleolus</location>
    </subcellularLocation>
    <subcellularLocation>
        <location evidence="4">Nucleus</location>
        <location evidence="4">Nucleoplasm</location>
    </subcellularLocation>
</comment>
<dbReference type="EMBL" id="AYKW01000012">
    <property type="protein sequence ID" value="PIL32057.1"/>
    <property type="molecule type" value="Genomic_DNA"/>
</dbReference>
<dbReference type="PANTHER" id="PTHR12221:SF6">
    <property type="entry name" value="PESCADILLO HOMOLOG"/>
    <property type="match status" value="1"/>
</dbReference>